<proteinExistence type="predicted"/>
<organism evidence="1 2">
    <name type="scientific">Perca fluviatilis</name>
    <name type="common">European perch</name>
    <dbReference type="NCBI Taxonomy" id="8168"/>
    <lineage>
        <taxon>Eukaryota</taxon>
        <taxon>Metazoa</taxon>
        <taxon>Chordata</taxon>
        <taxon>Craniata</taxon>
        <taxon>Vertebrata</taxon>
        <taxon>Euteleostomi</taxon>
        <taxon>Actinopterygii</taxon>
        <taxon>Neopterygii</taxon>
        <taxon>Teleostei</taxon>
        <taxon>Neoteleostei</taxon>
        <taxon>Acanthomorphata</taxon>
        <taxon>Eupercaria</taxon>
        <taxon>Perciformes</taxon>
        <taxon>Percoidei</taxon>
        <taxon>Percidae</taxon>
        <taxon>Percinae</taxon>
        <taxon>Perca</taxon>
    </lineage>
</organism>
<gene>
    <name evidence="1" type="ORF">PFLUV_G00150590</name>
</gene>
<accession>A0A6A5EV34</accession>
<keyword evidence="2" id="KW-1185">Reference proteome</keyword>
<dbReference type="AlphaFoldDB" id="A0A6A5EV34"/>
<protein>
    <submittedName>
        <fullName evidence="1">Uncharacterized protein</fullName>
    </submittedName>
</protein>
<evidence type="ECO:0000313" key="2">
    <source>
        <dbReference type="Proteomes" id="UP000465112"/>
    </source>
</evidence>
<sequence>MANIGNTDNVQEALDPMLLWATPLVSLSQEEEWEVVKAFATLLLLNLVLNQDPLVQGIAANELRKSASNSSKNNAPFIKCL</sequence>
<name>A0A6A5EV34_PERFL</name>
<evidence type="ECO:0000313" key="1">
    <source>
        <dbReference type="EMBL" id="KAF1383078.1"/>
    </source>
</evidence>
<dbReference type="EMBL" id="VHII01000012">
    <property type="protein sequence ID" value="KAF1383078.1"/>
    <property type="molecule type" value="Genomic_DNA"/>
</dbReference>
<reference evidence="1 2" key="1">
    <citation type="submission" date="2019-06" db="EMBL/GenBank/DDBJ databases">
        <title>A chromosome-scale genome assembly of the European perch, Perca fluviatilis.</title>
        <authorList>
            <person name="Roques C."/>
            <person name="Zahm M."/>
            <person name="Cabau C."/>
            <person name="Klopp C."/>
            <person name="Bouchez O."/>
            <person name="Donnadieu C."/>
            <person name="Kuhl H."/>
            <person name="Gislard M."/>
            <person name="Guendouz S."/>
            <person name="Journot L."/>
            <person name="Haffray P."/>
            <person name="Bestin A."/>
            <person name="Morvezen R."/>
            <person name="Feron R."/>
            <person name="Wen M."/>
            <person name="Jouanno E."/>
            <person name="Herpin A."/>
            <person name="Schartl M."/>
            <person name="Postlethwait J."/>
            <person name="Schaerlinger B."/>
            <person name="Chardard D."/>
            <person name="Lecocq T."/>
            <person name="Poncet C."/>
            <person name="Jaffrelo L."/>
            <person name="Lampietro C."/>
            <person name="Guiguen Y."/>
        </authorList>
    </citation>
    <scope>NUCLEOTIDE SEQUENCE [LARGE SCALE GENOMIC DNA]</scope>
    <source>
        <tissue evidence="1">Blood</tissue>
    </source>
</reference>
<dbReference type="Proteomes" id="UP000465112">
    <property type="component" value="Chromosome 12"/>
</dbReference>
<comment type="caution">
    <text evidence="1">The sequence shown here is derived from an EMBL/GenBank/DDBJ whole genome shotgun (WGS) entry which is preliminary data.</text>
</comment>